<keyword evidence="3" id="KW-1185">Reference proteome</keyword>
<dbReference type="EMBL" id="JBHMAX010000013">
    <property type="protein sequence ID" value="MFB9731723.1"/>
    <property type="molecule type" value="Genomic_DNA"/>
</dbReference>
<gene>
    <name evidence="2" type="ORF">ACFFN0_06690</name>
</gene>
<organism evidence="2 3">
    <name type="scientific">Ornithinimicrobium kibberense</name>
    <dbReference type="NCBI Taxonomy" id="282060"/>
    <lineage>
        <taxon>Bacteria</taxon>
        <taxon>Bacillati</taxon>
        <taxon>Actinomycetota</taxon>
        <taxon>Actinomycetes</taxon>
        <taxon>Micrococcales</taxon>
        <taxon>Ornithinimicrobiaceae</taxon>
        <taxon>Ornithinimicrobium</taxon>
    </lineage>
</organism>
<evidence type="ECO:0000313" key="3">
    <source>
        <dbReference type="Proteomes" id="UP001589613"/>
    </source>
</evidence>
<evidence type="ECO:0000256" key="1">
    <source>
        <dbReference type="SAM" id="MobiDB-lite"/>
    </source>
</evidence>
<proteinExistence type="predicted"/>
<sequence length="96" mass="9936">MTFPSPGPRDGLPDPDQPPGAEPADPWAEDEVRRRAQQPEGWTSEPGGLGPLPGRTWRRGNTRVTVGGCCLPLPIGCLTTLVAAGVAAAAVARRAG</sequence>
<name>A0ABV5V1N9_9MICO</name>
<accession>A0ABV5V1N9</accession>
<dbReference type="Proteomes" id="UP001589613">
    <property type="component" value="Unassembled WGS sequence"/>
</dbReference>
<reference evidence="2 3" key="1">
    <citation type="submission" date="2024-09" db="EMBL/GenBank/DDBJ databases">
        <authorList>
            <person name="Sun Q."/>
            <person name="Mori K."/>
        </authorList>
    </citation>
    <scope>NUCLEOTIDE SEQUENCE [LARGE SCALE GENOMIC DNA]</scope>
    <source>
        <strain evidence="2 3">JCM 12763</strain>
    </source>
</reference>
<dbReference type="RefSeq" id="WP_141337651.1">
    <property type="nucleotide sequence ID" value="NZ_JBHMAX010000013.1"/>
</dbReference>
<feature type="region of interest" description="Disordered" evidence="1">
    <location>
        <begin position="1"/>
        <end position="56"/>
    </location>
</feature>
<evidence type="ECO:0000313" key="2">
    <source>
        <dbReference type="EMBL" id="MFB9731723.1"/>
    </source>
</evidence>
<protein>
    <submittedName>
        <fullName evidence="2">Uncharacterized protein</fullName>
    </submittedName>
</protein>
<comment type="caution">
    <text evidence="2">The sequence shown here is derived from an EMBL/GenBank/DDBJ whole genome shotgun (WGS) entry which is preliminary data.</text>
</comment>